<dbReference type="Gene3D" id="3.10.129.130">
    <property type="match status" value="1"/>
</dbReference>
<reference evidence="2" key="2">
    <citation type="submission" date="2013-11" db="EMBL/GenBank/DDBJ databases">
        <title>Draft genome sequence of Anaerostipes caccae (DSM 14662).</title>
        <authorList>
            <person name="Sudarsanam P."/>
            <person name="Ley R."/>
            <person name="Guruge J."/>
            <person name="Turnbaugh P.J."/>
            <person name="Mahowald M."/>
            <person name="Liep D."/>
            <person name="Gordon J."/>
        </authorList>
    </citation>
    <scope>NUCLEOTIDE SEQUENCE</scope>
    <source>
        <strain evidence="2">DSM 14662</strain>
    </source>
</reference>
<organism evidence="2 3">
    <name type="scientific">Anaerostipes caccae (strain DSM 14662 / CCUG 47493 / JCM 13470 / NCIMB 13811 / L1-92)</name>
    <dbReference type="NCBI Taxonomy" id="411490"/>
    <lineage>
        <taxon>Bacteria</taxon>
        <taxon>Bacillati</taxon>
        <taxon>Bacillota</taxon>
        <taxon>Clostridia</taxon>
        <taxon>Lachnospirales</taxon>
        <taxon>Lachnospiraceae</taxon>
        <taxon>Anaerostipes</taxon>
    </lineage>
</organism>
<dbReference type="STRING" id="411490.ANACAC_03132"/>
<keyword evidence="1" id="KW-1133">Transmembrane helix</keyword>
<keyword evidence="3" id="KW-1185">Reference proteome</keyword>
<evidence type="ECO:0000313" key="3">
    <source>
        <dbReference type="Proteomes" id="UP000004935"/>
    </source>
</evidence>
<dbReference type="NCBIfam" id="NF047359">
    <property type="entry name" value="CptIN"/>
    <property type="match status" value="1"/>
</dbReference>
<accession>B0MI20</accession>
<sequence>MWEVFIIYIYIIILKRDIYIKILGFYIIKDEFFHDMNDPYLKGNKLESRPQYYCFRDTSHEIYWMIPMSSKIKKYENLIDQRISDGRPCDILHIAKLDTGSESVFLIQDMFPVTEKYIKRPYTISGNHLKLTS</sequence>
<dbReference type="EMBL" id="ABAX03000024">
    <property type="protein sequence ID" value="EDR96509.1"/>
    <property type="molecule type" value="Genomic_DNA"/>
</dbReference>
<dbReference type="eggNOG" id="ENOG5032W4D">
    <property type="taxonomic scope" value="Bacteria"/>
</dbReference>
<dbReference type="InterPro" id="IPR058108">
    <property type="entry name" value="CptIN-like"/>
</dbReference>
<keyword evidence="1" id="KW-0812">Transmembrane</keyword>
<keyword evidence="1" id="KW-0472">Membrane</keyword>
<dbReference type="InterPro" id="IPR053735">
    <property type="entry name" value="Type_III_TA_endoRNase"/>
</dbReference>
<dbReference type="Proteomes" id="UP000004935">
    <property type="component" value="Unassembled WGS sequence"/>
</dbReference>
<name>B0MI20_ANACD</name>
<reference evidence="2" key="1">
    <citation type="submission" date="2007-11" db="EMBL/GenBank/DDBJ databases">
        <authorList>
            <person name="Fulton L."/>
            <person name="Clifton S."/>
            <person name="Fulton B."/>
            <person name="Xu J."/>
            <person name="Minx P."/>
            <person name="Pepin K.H."/>
            <person name="Johnson M."/>
            <person name="Thiruvilangam P."/>
            <person name="Bhonagiri V."/>
            <person name="Nash W.E."/>
            <person name="Mardis E.R."/>
            <person name="Wilson R.K."/>
        </authorList>
    </citation>
    <scope>NUCLEOTIDE SEQUENCE [LARGE SCALE GENOMIC DNA]</scope>
    <source>
        <strain evidence="2">DSM 14662</strain>
    </source>
</reference>
<protein>
    <submittedName>
        <fullName evidence="2">Uncharacterized protein</fullName>
    </submittedName>
</protein>
<comment type="caution">
    <text evidence="2">The sequence shown here is derived from an EMBL/GenBank/DDBJ whole genome shotgun (WGS) entry which is preliminary data.</text>
</comment>
<dbReference type="RefSeq" id="WP_006568443.1">
    <property type="nucleotide sequence ID" value="NZ_AP023027.1"/>
</dbReference>
<evidence type="ECO:0000313" key="2">
    <source>
        <dbReference type="EMBL" id="EDR96509.1"/>
    </source>
</evidence>
<dbReference type="AlphaFoldDB" id="B0MI20"/>
<proteinExistence type="predicted"/>
<evidence type="ECO:0000256" key="1">
    <source>
        <dbReference type="SAM" id="Phobius"/>
    </source>
</evidence>
<dbReference type="CDD" id="cd17492">
    <property type="entry name" value="toxin_CptN"/>
    <property type="match status" value="1"/>
</dbReference>
<gene>
    <name evidence="2" type="ORF">ANACAC_03132</name>
</gene>
<dbReference type="HOGENOM" id="CLU_2023550_0_0_9"/>
<feature type="transmembrane region" description="Helical" evidence="1">
    <location>
        <begin position="6"/>
        <end position="28"/>
    </location>
</feature>